<evidence type="ECO:0008006" key="3">
    <source>
        <dbReference type="Google" id="ProtNLM"/>
    </source>
</evidence>
<proteinExistence type="predicted"/>
<evidence type="ECO:0000313" key="1">
    <source>
        <dbReference type="EMBL" id="KLO06714.1"/>
    </source>
</evidence>
<reference evidence="1 2" key="1">
    <citation type="submission" date="2015-04" db="EMBL/GenBank/DDBJ databases">
        <title>Complete genome sequence of Schizopora paradoxa KUC8140, a cosmopolitan wood degrader in East Asia.</title>
        <authorList>
            <consortium name="DOE Joint Genome Institute"/>
            <person name="Min B."/>
            <person name="Park H."/>
            <person name="Jang Y."/>
            <person name="Kim J.-J."/>
            <person name="Kim K.H."/>
            <person name="Pangilinan J."/>
            <person name="Lipzen A."/>
            <person name="Riley R."/>
            <person name="Grigoriev I.V."/>
            <person name="Spatafora J.W."/>
            <person name="Choi I.-G."/>
        </authorList>
    </citation>
    <scope>NUCLEOTIDE SEQUENCE [LARGE SCALE GENOMIC DNA]</scope>
    <source>
        <strain evidence="1 2">KUC8140</strain>
    </source>
</reference>
<accession>A0A0H2R4F5</accession>
<gene>
    <name evidence="1" type="ORF">SCHPADRAFT_895217</name>
</gene>
<dbReference type="Proteomes" id="UP000053477">
    <property type="component" value="Unassembled WGS sequence"/>
</dbReference>
<keyword evidence="2" id="KW-1185">Reference proteome</keyword>
<evidence type="ECO:0000313" key="2">
    <source>
        <dbReference type="Proteomes" id="UP000053477"/>
    </source>
</evidence>
<dbReference type="AlphaFoldDB" id="A0A0H2R4F5"/>
<name>A0A0H2R4F5_9AGAM</name>
<dbReference type="InParanoid" id="A0A0H2R4F5"/>
<protein>
    <recommendedName>
        <fullName evidence="3">F-box domain-containing protein</fullName>
    </recommendedName>
</protein>
<dbReference type="EMBL" id="KQ086186">
    <property type="protein sequence ID" value="KLO06714.1"/>
    <property type="molecule type" value="Genomic_DNA"/>
</dbReference>
<sequence length="444" mass="50136">MPSARREHEENLSKIVRDVEWEEDEASAGELGDWSFSSQLPQTSDSLTIILNARTTKKNLDLLLSQNISDIDIVVNYDGRISVPIVRALLALCTPTASRWRSLSVQGVWDGDDRTSTVSDELGEFMKQHRLSLPRLRELRLCNFYNEETIRVGTTDWVPSTTDFVGILPWEAPNLFALRSFQHVPPPSFPIADFSVFELYLVPLEDEIYSQVENLGSFLASKQNVCDLILKMDRIEFDAEEILHFPVSVFPAITSLQYHLLNVDTDIVRQLYGPILKSMRIPNVQNYELSAELSSPTDVSAVLSFAPYLRLLLPDSRHHPLLTTVTIDIHFLADLEYLTSHEVRSTVIHIPLADIPYASSLRLKTFGQVFFSGKPGAGPSALREVQFRSCSGMTIQGLRLAVYSLKIAGAWDLLERVVIRGCKLLDRDGALEVIGEERLRFVEY</sequence>
<organism evidence="1 2">
    <name type="scientific">Schizopora paradoxa</name>
    <dbReference type="NCBI Taxonomy" id="27342"/>
    <lineage>
        <taxon>Eukaryota</taxon>
        <taxon>Fungi</taxon>
        <taxon>Dikarya</taxon>
        <taxon>Basidiomycota</taxon>
        <taxon>Agaricomycotina</taxon>
        <taxon>Agaricomycetes</taxon>
        <taxon>Hymenochaetales</taxon>
        <taxon>Schizoporaceae</taxon>
        <taxon>Schizopora</taxon>
    </lineage>
</organism>